<comment type="caution">
    <text evidence="4">The sequence shown here is derived from an EMBL/GenBank/DDBJ whole genome shotgun (WGS) entry which is preliminary data.</text>
</comment>
<evidence type="ECO:0000256" key="2">
    <source>
        <dbReference type="SAM" id="SignalP"/>
    </source>
</evidence>
<reference evidence="4 5" key="1">
    <citation type="submission" date="2016-12" db="EMBL/GenBank/DDBJ databases">
        <title>Study of bacterial adaptation to deep sea.</title>
        <authorList>
            <person name="Song J."/>
            <person name="Yoshizawa S."/>
            <person name="Kogure K."/>
        </authorList>
    </citation>
    <scope>NUCLEOTIDE SEQUENCE [LARGE SCALE GENOMIC DNA]</scope>
    <source>
        <strain evidence="4 5">SAORIC-165</strain>
    </source>
</reference>
<dbReference type="InterPro" id="IPR036514">
    <property type="entry name" value="SGNH_hydro_sf"/>
</dbReference>
<keyword evidence="2" id="KW-0732">Signal</keyword>
<evidence type="ECO:0000313" key="4">
    <source>
        <dbReference type="EMBL" id="PQJ29060.1"/>
    </source>
</evidence>
<dbReference type="InterPro" id="IPR005181">
    <property type="entry name" value="SASA"/>
</dbReference>
<keyword evidence="5" id="KW-1185">Reference proteome</keyword>
<organism evidence="4 5">
    <name type="scientific">Rubritalea profundi</name>
    <dbReference type="NCBI Taxonomy" id="1658618"/>
    <lineage>
        <taxon>Bacteria</taxon>
        <taxon>Pseudomonadati</taxon>
        <taxon>Verrucomicrobiota</taxon>
        <taxon>Verrucomicrobiia</taxon>
        <taxon>Verrucomicrobiales</taxon>
        <taxon>Rubritaleaceae</taxon>
        <taxon>Rubritalea</taxon>
    </lineage>
</organism>
<evidence type="ECO:0000313" key="5">
    <source>
        <dbReference type="Proteomes" id="UP000239907"/>
    </source>
</evidence>
<keyword evidence="1" id="KW-0378">Hydrolase</keyword>
<dbReference type="Proteomes" id="UP000239907">
    <property type="component" value="Unassembled WGS sequence"/>
</dbReference>
<evidence type="ECO:0000256" key="1">
    <source>
        <dbReference type="ARBA" id="ARBA00022801"/>
    </source>
</evidence>
<dbReference type="PANTHER" id="PTHR31988">
    <property type="entry name" value="ESTERASE, PUTATIVE (DUF303)-RELATED"/>
    <property type="match status" value="1"/>
</dbReference>
<accession>A0A2S7U3B1</accession>
<evidence type="ECO:0000259" key="3">
    <source>
        <dbReference type="Pfam" id="PF03629"/>
    </source>
</evidence>
<dbReference type="OrthoDB" id="9795554at2"/>
<protein>
    <recommendedName>
        <fullName evidence="3">Sialate O-acetylesterase domain-containing protein</fullName>
    </recommendedName>
</protein>
<proteinExistence type="predicted"/>
<feature type="domain" description="Sialate O-acetylesterase" evidence="3">
    <location>
        <begin position="39"/>
        <end position="283"/>
    </location>
</feature>
<dbReference type="AlphaFoldDB" id="A0A2S7U3B1"/>
<dbReference type="PANTHER" id="PTHR31988:SF19">
    <property type="entry name" value="9-O-ACETYL-N-ACETYLNEURAMINIC ACID DEACETYLASE-RELATED"/>
    <property type="match status" value="1"/>
</dbReference>
<sequence length="290" mass="31999">MYNKNLNRKSLIVSVLLVFSWISSGIANESDQLSAKPELIFLLSGQSNMAGGGYTADLPDTEKYKPYHSAPANVSVWNVKDKNWQPLEIGKRFGPEIGFSHALSTALPGKHIGLVKYAAGGTSMDKWAATGKLYPRLITAFKEASKNAPDAQLAAMLWHQGESDSDTKEVAEAYQAKLVKLIATVRNDTNEPNLLFILGQINPAKSYCGRPRFLHADIVQKAQAELKVPNTVMIKTDDCEMNPYHAGLNSPKEAQVPKNEDNIHYSGKGQIKMGRRFAEAYLKTHEVLPE</sequence>
<feature type="signal peptide" evidence="2">
    <location>
        <begin position="1"/>
        <end position="29"/>
    </location>
</feature>
<dbReference type="EMBL" id="MQWA01000001">
    <property type="protein sequence ID" value="PQJ29060.1"/>
    <property type="molecule type" value="Genomic_DNA"/>
</dbReference>
<dbReference type="Pfam" id="PF03629">
    <property type="entry name" value="SASA"/>
    <property type="match status" value="1"/>
</dbReference>
<dbReference type="SUPFAM" id="SSF52266">
    <property type="entry name" value="SGNH hydrolase"/>
    <property type="match status" value="1"/>
</dbReference>
<name>A0A2S7U3B1_9BACT</name>
<dbReference type="RefSeq" id="WP_105043553.1">
    <property type="nucleotide sequence ID" value="NZ_MQWA01000001.1"/>
</dbReference>
<gene>
    <name evidence="4" type="ORF">BSZ32_11535</name>
</gene>
<feature type="chain" id="PRO_5015462049" description="Sialate O-acetylesterase domain-containing protein" evidence="2">
    <location>
        <begin position="30"/>
        <end position="290"/>
    </location>
</feature>
<dbReference type="GO" id="GO:0016788">
    <property type="term" value="F:hydrolase activity, acting on ester bonds"/>
    <property type="evidence" value="ECO:0007669"/>
    <property type="project" value="UniProtKB-ARBA"/>
</dbReference>
<dbReference type="Gene3D" id="3.40.50.1110">
    <property type="entry name" value="SGNH hydrolase"/>
    <property type="match status" value="1"/>
</dbReference>
<dbReference type="InterPro" id="IPR052940">
    <property type="entry name" value="Carb_Esterase_6"/>
</dbReference>